<sequence>MELHGNKKLTDDNHITFTSLMSFYTNYQLGSTNFERFQQHLQKDWAPTTKEDDAHEESIVSNAPVTLDRMNICECPTRYECNPISARKQWCGFPLQTNINRVILEVQHKSAALPLPHHT</sequence>
<name>A0AAD5LUS7_PARTN</name>
<accession>A0AAD5LUS7</accession>
<comment type="caution">
    <text evidence="1">The sequence shown here is derived from an EMBL/GenBank/DDBJ whole genome shotgun (WGS) entry which is preliminary data.</text>
</comment>
<evidence type="ECO:0000313" key="2">
    <source>
        <dbReference type="Proteomes" id="UP001196413"/>
    </source>
</evidence>
<evidence type="ECO:0000313" key="1">
    <source>
        <dbReference type="EMBL" id="KAJ1346920.1"/>
    </source>
</evidence>
<gene>
    <name evidence="1" type="ORF">KIN20_001846</name>
</gene>
<reference evidence="1" key="1">
    <citation type="submission" date="2021-06" db="EMBL/GenBank/DDBJ databases">
        <title>Parelaphostrongylus tenuis whole genome reference sequence.</title>
        <authorList>
            <person name="Garwood T.J."/>
            <person name="Larsen P.A."/>
            <person name="Fountain-Jones N.M."/>
            <person name="Garbe J.R."/>
            <person name="Macchietto M.G."/>
            <person name="Kania S.A."/>
            <person name="Gerhold R.W."/>
            <person name="Richards J.E."/>
            <person name="Wolf T.M."/>
        </authorList>
    </citation>
    <scope>NUCLEOTIDE SEQUENCE</scope>
    <source>
        <strain evidence="1">MNPRO001-30</strain>
        <tissue evidence="1">Meninges</tissue>
    </source>
</reference>
<organism evidence="1 2">
    <name type="scientific">Parelaphostrongylus tenuis</name>
    <name type="common">Meningeal worm</name>
    <dbReference type="NCBI Taxonomy" id="148309"/>
    <lineage>
        <taxon>Eukaryota</taxon>
        <taxon>Metazoa</taxon>
        <taxon>Ecdysozoa</taxon>
        <taxon>Nematoda</taxon>
        <taxon>Chromadorea</taxon>
        <taxon>Rhabditida</taxon>
        <taxon>Rhabditina</taxon>
        <taxon>Rhabditomorpha</taxon>
        <taxon>Strongyloidea</taxon>
        <taxon>Metastrongylidae</taxon>
        <taxon>Parelaphostrongylus</taxon>
    </lineage>
</organism>
<keyword evidence="2" id="KW-1185">Reference proteome</keyword>
<proteinExistence type="predicted"/>
<dbReference type="AlphaFoldDB" id="A0AAD5LUS7"/>
<protein>
    <submittedName>
        <fullName evidence="1">Uncharacterized protein</fullName>
    </submittedName>
</protein>
<dbReference type="EMBL" id="JAHQIW010000241">
    <property type="protein sequence ID" value="KAJ1346920.1"/>
    <property type="molecule type" value="Genomic_DNA"/>
</dbReference>
<dbReference type="Proteomes" id="UP001196413">
    <property type="component" value="Unassembled WGS sequence"/>
</dbReference>